<gene>
    <name evidence="3" type="ORF">MIMGU_mgv1a007025mg</name>
</gene>
<organism evidence="3 4">
    <name type="scientific">Erythranthe guttata</name>
    <name type="common">Yellow monkey flower</name>
    <name type="synonym">Mimulus guttatus</name>
    <dbReference type="NCBI Taxonomy" id="4155"/>
    <lineage>
        <taxon>Eukaryota</taxon>
        <taxon>Viridiplantae</taxon>
        <taxon>Streptophyta</taxon>
        <taxon>Embryophyta</taxon>
        <taxon>Tracheophyta</taxon>
        <taxon>Spermatophyta</taxon>
        <taxon>Magnoliopsida</taxon>
        <taxon>eudicotyledons</taxon>
        <taxon>Gunneridae</taxon>
        <taxon>Pentapetalae</taxon>
        <taxon>asterids</taxon>
        <taxon>lamiids</taxon>
        <taxon>Lamiales</taxon>
        <taxon>Phrymaceae</taxon>
        <taxon>Erythranthe</taxon>
    </lineage>
</organism>
<dbReference type="AlphaFoldDB" id="A0A022RCR6"/>
<dbReference type="EMBL" id="KI630506">
    <property type="protein sequence ID" value="EYU38142.1"/>
    <property type="molecule type" value="Genomic_DNA"/>
</dbReference>
<name>A0A022RCR6_ERYGU</name>
<dbReference type="PANTHER" id="PTHR48459:SF1">
    <property type="entry name" value="CUE DOMAIN-CONTAINING PROTEIN"/>
    <property type="match status" value="1"/>
</dbReference>
<evidence type="ECO:0000256" key="2">
    <source>
        <dbReference type="SAM" id="MobiDB-lite"/>
    </source>
</evidence>
<protein>
    <submittedName>
        <fullName evidence="3">Uncharacterized protein</fullName>
    </submittedName>
</protein>
<dbReference type="PANTHER" id="PTHR48459">
    <property type="entry name" value="CUE DOMAIN-CONTAINING PROTEIN"/>
    <property type="match status" value="1"/>
</dbReference>
<dbReference type="Proteomes" id="UP000030748">
    <property type="component" value="Unassembled WGS sequence"/>
</dbReference>
<feature type="region of interest" description="Disordered" evidence="2">
    <location>
        <begin position="346"/>
        <end position="410"/>
    </location>
</feature>
<keyword evidence="1" id="KW-0175">Coiled coil</keyword>
<proteinExistence type="predicted"/>
<dbReference type="eggNOG" id="ENOG502QVXV">
    <property type="taxonomic scope" value="Eukaryota"/>
</dbReference>
<evidence type="ECO:0000256" key="1">
    <source>
        <dbReference type="SAM" id="Coils"/>
    </source>
</evidence>
<reference evidence="3 4" key="1">
    <citation type="journal article" date="2013" name="Proc. Natl. Acad. Sci. U.S.A.">
        <title>Fine-scale variation in meiotic recombination in Mimulus inferred from population shotgun sequencing.</title>
        <authorList>
            <person name="Hellsten U."/>
            <person name="Wright K.M."/>
            <person name="Jenkins J."/>
            <person name="Shu S."/>
            <person name="Yuan Y."/>
            <person name="Wessler S.R."/>
            <person name="Schmutz J."/>
            <person name="Willis J.H."/>
            <person name="Rokhsar D.S."/>
        </authorList>
    </citation>
    <scope>NUCLEOTIDE SEQUENCE [LARGE SCALE GENOMIC DNA]</scope>
    <source>
        <strain evidence="4">cv. DUN x IM62</strain>
    </source>
</reference>
<dbReference type="STRING" id="4155.A0A022RCR6"/>
<sequence>MNPIKEKEDFDHLEVNFGGLAIKESDVGKSCPDGNNLDVEIDSPIVDALTTDAPTTGALESSSELVVVSEVDGSDEGKLELEVSLPTNTDPIVESSCNIVGTEDESTLSTSMSQSSQVQVMDALEEIITDARNNKKTMFAAMESVISLMREVELKEQAVEQAKVEAAVGGSDVLFKVEELKQLVQSAKDANGMHAGEVYGEKAILATELRELQSRVLSLSDERDKSLSVLDEMRRTLEVRLAAAENEIKSAEEETIKKEKAAMEAFAEQKLIMEKVVEESKILKQQAEDNAMLQEFLMDRGRVVDMLQGEIAVICHDVRLLKEKFEEHVPYSKSLASSQTSCILASSTSSSKSSNPEQVEPLRNDSSLETEKKTKSISRFFKHYSSSEDEAAATDDDLKALADNDDDDDGWELFDINREIYE</sequence>
<feature type="coiled-coil region" evidence="1">
    <location>
        <begin position="202"/>
        <end position="261"/>
    </location>
</feature>
<evidence type="ECO:0000313" key="3">
    <source>
        <dbReference type="EMBL" id="EYU38142.1"/>
    </source>
</evidence>
<evidence type="ECO:0000313" key="4">
    <source>
        <dbReference type="Proteomes" id="UP000030748"/>
    </source>
</evidence>
<accession>A0A022RCR6</accession>
<keyword evidence="4" id="KW-1185">Reference proteome</keyword>